<feature type="signal peptide" evidence="2">
    <location>
        <begin position="1"/>
        <end position="24"/>
    </location>
</feature>
<dbReference type="RefSeq" id="XP_009168510.1">
    <property type="nucleotide sequence ID" value="XM_009170246.1"/>
</dbReference>
<reference evidence="3 4" key="1">
    <citation type="submission" date="2013-11" db="EMBL/GenBank/DDBJ databases">
        <title>Opisthorchis viverrini - life in the bile duct.</title>
        <authorList>
            <person name="Young N.D."/>
            <person name="Nagarajan N."/>
            <person name="Lin S.J."/>
            <person name="Korhonen P.K."/>
            <person name="Jex A.R."/>
            <person name="Hall R.S."/>
            <person name="Safavi-Hemami H."/>
            <person name="Kaewkong W."/>
            <person name="Bertrand D."/>
            <person name="Gao S."/>
            <person name="Seet Q."/>
            <person name="Wongkham S."/>
            <person name="Teh B.T."/>
            <person name="Wongkham C."/>
            <person name="Intapan P.M."/>
            <person name="Maleewong W."/>
            <person name="Yang X."/>
            <person name="Hu M."/>
            <person name="Wang Z."/>
            <person name="Hofmann A."/>
            <person name="Sternberg P.W."/>
            <person name="Tan P."/>
            <person name="Wang J."/>
            <person name="Gasser R.B."/>
        </authorList>
    </citation>
    <scope>NUCLEOTIDE SEQUENCE [LARGE SCALE GENOMIC DNA]</scope>
</reference>
<accession>A0A074ZPJ0</accession>
<name>A0A074ZPJ0_OPIVI</name>
<evidence type="ECO:0000256" key="1">
    <source>
        <dbReference type="SAM" id="MobiDB-lite"/>
    </source>
</evidence>
<dbReference type="CTD" id="20319453"/>
<feature type="non-terminal residue" evidence="3">
    <location>
        <position position="100"/>
    </location>
</feature>
<gene>
    <name evidence="3" type="ORF">T265_05271</name>
</gene>
<keyword evidence="4" id="KW-1185">Reference proteome</keyword>
<feature type="region of interest" description="Disordered" evidence="1">
    <location>
        <begin position="71"/>
        <end position="100"/>
    </location>
</feature>
<organism evidence="3 4">
    <name type="scientific">Opisthorchis viverrini</name>
    <name type="common">Southeast Asian liver fluke</name>
    <dbReference type="NCBI Taxonomy" id="6198"/>
    <lineage>
        <taxon>Eukaryota</taxon>
        <taxon>Metazoa</taxon>
        <taxon>Spiralia</taxon>
        <taxon>Lophotrochozoa</taxon>
        <taxon>Platyhelminthes</taxon>
        <taxon>Trematoda</taxon>
        <taxon>Digenea</taxon>
        <taxon>Opisthorchiida</taxon>
        <taxon>Opisthorchiata</taxon>
        <taxon>Opisthorchiidae</taxon>
        <taxon>Opisthorchis</taxon>
    </lineage>
</organism>
<protein>
    <submittedName>
        <fullName evidence="3">Uncharacterized protein</fullName>
    </submittedName>
</protein>
<dbReference type="EMBL" id="KL596716">
    <property type="protein sequence ID" value="KER27712.1"/>
    <property type="molecule type" value="Genomic_DNA"/>
</dbReference>
<dbReference type="AlphaFoldDB" id="A0A074ZPJ0"/>
<feature type="chain" id="PRO_5001705490" evidence="2">
    <location>
        <begin position="25"/>
        <end position="100"/>
    </location>
</feature>
<evidence type="ECO:0000313" key="4">
    <source>
        <dbReference type="Proteomes" id="UP000054324"/>
    </source>
</evidence>
<keyword evidence="2" id="KW-0732">Signal</keyword>
<proteinExistence type="predicted"/>
<dbReference type="GeneID" id="20319453"/>
<dbReference type="Proteomes" id="UP000054324">
    <property type="component" value="Unassembled WGS sequence"/>
</dbReference>
<dbReference type="KEGG" id="ovi:T265_05271"/>
<feature type="compositionally biased region" description="Polar residues" evidence="1">
    <location>
        <begin position="77"/>
        <end position="100"/>
    </location>
</feature>
<evidence type="ECO:0000256" key="2">
    <source>
        <dbReference type="SAM" id="SignalP"/>
    </source>
</evidence>
<evidence type="ECO:0000313" key="3">
    <source>
        <dbReference type="EMBL" id="KER27712.1"/>
    </source>
</evidence>
<feature type="non-terminal residue" evidence="3">
    <location>
        <position position="1"/>
    </location>
</feature>
<sequence>CQKGFGHLSLLKLILLTAPREIGPKGIRHFTDDTPYLLPYYSHGLPNTLWGLRQTAPGVRQTSCLLRTHERRHPSYRSWSTPNKLSTQDARKTSPSLSVS</sequence>